<name>A0ABV3DE31_9ACTN</name>
<keyword evidence="2" id="KW-1185">Reference proteome</keyword>
<evidence type="ECO:0000313" key="1">
    <source>
        <dbReference type="EMBL" id="MEU8133993.1"/>
    </source>
</evidence>
<reference evidence="1 2" key="1">
    <citation type="submission" date="2024-06" db="EMBL/GenBank/DDBJ databases">
        <title>The Natural Products Discovery Center: Release of the First 8490 Sequenced Strains for Exploring Actinobacteria Biosynthetic Diversity.</title>
        <authorList>
            <person name="Kalkreuter E."/>
            <person name="Kautsar S.A."/>
            <person name="Yang D."/>
            <person name="Bader C.D."/>
            <person name="Teijaro C.N."/>
            <person name="Fluegel L."/>
            <person name="Davis C.M."/>
            <person name="Simpson J.R."/>
            <person name="Lauterbach L."/>
            <person name="Steele A.D."/>
            <person name="Gui C."/>
            <person name="Meng S."/>
            <person name="Li G."/>
            <person name="Viehrig K."/>
            <person name="Ye F."/>
            <person name="Su P."/>
            <person name="Kiefer A.F."/>
            <person name="Nichols A."/>
            <person name="Cepeda A.J."/>
            <person name="Yan W."/>
            <person name="Fan B."/>
            <person name="Jiang Y."/>
            <person name="Adhikari A."/>
            <person name="Zheng C.-J."/>
            <person name="Schuster L."/>
            <person name="Cowan T.M."/>
            <person name="Smanski M.J."/>
            <person name="Chevrette M.G."/>
            <person name="De Carvalho L.P.S."/>
            <person name="Shen B."/>
        </authorList>
    </citation>
    <scope>NUCLEOTIDE SEQUENCE [LARGE SCALE GENOMIC DNA]</scope>
    <source>
        <strain evidence="1 2">NPDC048946</strain>
    </source>
</reference>
<sequence length="51" mass="5237">MVIENIGPTVARNVRINASPPLVDGDEALVDTNTITADRTAPAAKPAHATA</sequence>
<dbReference type="RefSeq" id="WP_358352293.1">
    <property type="nucleotide sequence ID" value="NZ_JBEZFP010000020.1"/>
</dbReference>
<organism evidence="1 2">
    <name type="scientific">Streptodolium elevatio</name>
    <dbReference type="NCBI Taxonomy" id="3157996"/>
    <lineage>
        <taxon>Bacteria</taxon>
        <taxon>Bacillati</taxon>
        <taxon>Actinomycetota</taxon>
        <taxon>Actinomycetes</taxon>
        <taxon>Kitasatosporales</taxon>
        <taxon>Streptomycetaceae</taxon>
        <taxon>Streptodolium</taxon>
    </lineage>
</organism>
<gene>
    <name evidence="1" type="ORF">AB0C36_10825</name>
</gene>
<accession>A0ABV3DE31</accession>
<proteinExistence type="predicted"/>
<dbReference type="Proteomes" id="UP001551482">
    <property type="component" value="Unassembled WGS sequence"/>
</dbReference>
<evidence type="ECO:0000313" key="2">
    <source>
        <dbReference type="Proteomes" id="UP001551482"/>
    </source>
</evidence>
<dbReference type="EMBL" id="JBEZFP010000020">
    <property type="protein sequence ID" value="MEU8133993.1"/>
    <property type="molecule type" value="Genomic_DNA"/>
</dbReference>
<protein>
    <submittedName>
        <fullName evidence="1">Uncharacterized protein</fullName>
    </submittedName>
</protein>
<comment type="caution">
    <text evidence="1">The sequence shown here is derived from an EMBL/GenBank/DDBJ whole genome shotgun (WGS) entry which is preliminary data.</text>
</comment>